<feature type="transmembrane region" description="Helical" evidence="1">
    <location>
        <begin position="71"/>
        <end position="91"/>
    </location>
</feature>
<dbReference type="Proteomes" id="UP000680038">
    <property type="component" value="Unassembled WGS sequence"/>
</dbReference>
<dbReference type="AlphaFoldDB" id="A0A916JBQ0"/>
<keyword evidence="1" id="KW-0472">Membrane</keyword>
<feature type="transmembrane region" description="Helical" evidence="1">
    <location>
        <begin position="204"/>
        <end position="222"/>
    </location>
</feature>
<feature type="transmembrane region" description="Helical" evidence="1">
    <location>
        <begin position="132"/>
        <end position="154"/>
    </location>
</feature>
<evidence type="ECO:0000313" key="2">
    <source>
        <dbReference type="EMBL" id="CAG5001313.1"/>
    </source>
</evidence>
<proteinExistence type="predicted"/>
<gene>
    <name evidence="2" type="ORF">DYBT9275_02640</name>
</gene>
<evidence type="ECO:0000256" key="1">
    <source>
        <dbReference type="SAM" id="Phobius"/>
    </source>
</evidence>
<dbReference type="EMBL" id="CAJRAF010000002">
    <property type="protein sequence ID" value="CAG5001313.1"/>
    <property type="molecule type" value="Genomic_DNA"/>
</dbReference>
<protein>
    <submittedName>
        <fullName evidence="2">Uncharacterized protein</fullName>
    </submittedName>
</protein>
<feature type="transmembrane region" description="Helical" evidence="1">
    <location>
        <begin position="7"/>
        <end position="28"/>
    </location>
</feature>
<comment type="caution">
    <text evidence="2">The sequence shown here is derived from an EMBL/GenBank/DDBJ whole genome shotgun (WGS) entry which is preliminary data.</text>
</comment>
<feature type="transmembrane region" description="Helical" evidence="1">
    <location>
        <begin position="304"/>
        <end position="324"/>
    </location>
</feature>
<feature type="transmembrane region" description="Helical" evidence="1">
    <location>
        <begin position="228"/>
        <end position="248"/>
    </location>
</feature>
<reference evidence="2" key="1">
    <citation type="submission" date="2021-04" db="EMBL/GenBank/DDBJ databases">
        <authorList>
            <person name="Rodrigo-Torres L."/>
            <person name="Arahal R. D."/>
            <person name="Lucena T."/>
        </authorList>
    </citation>
    <scope>NUCLEOTIDE SEQUENCE</scope>
    <source>
        <strain evidence="2">CECT 9275</strain>
    </source>
</reference>
<evidence type="ECO:0000313" key="3">
    <source>
        <dbReference type="Proteomes" id="UP000680038"/>
    </source>
</evidence>
<feature type="transmembrane region" description="Helical" evidence="1">
    <location>
        <begin position="269"/>
        <end position="298"/>
    </location>
</feature>
<keyword evidence="1" id="KW-1133">Transmembrane helix</keyword>
<feature type="transmembrane region" description="Helical" evidence="1">
    <location>
        <begin position="336"/>
        <end position="356"/>
    </location>
</feature>
<feature type="transmembrane region" description="Helical" evidence="1">
    <location>
        <begin position="40"/>
        <end position="59"/>
    </location>
</feature>
<feature type="transmembrane region" description="Helical" evidence="1">
    <location>
        <begin position="362"/>
        <end position="390"/>
    </location>
</feature>
<feature type="transmembrane region" description="Helical" evidence="1">
    <location>
        <begin position="97"/>
        <end position="116"/>
    </location>
</feature>
<keyword evidence="1" id="KW-0812">Transmembrane</keyword>
<feature type="transmembrane region" description="Helical" evidence="1">
    <location>
        <begin position="174"/>
        <end position="192"/>
    </location>
</feature>
<organism evidence="2 3">
    <name type="scientific">Dyadobacter helix</name>
    <dbReference type="NCBI Taxonomy" id="2822344"/>
    <lineage>
        <taxon>Bacteria</taxon>
        <taxon>Pseudomonadati</taxon>
        <taxon>Bacteroidota</taxon>
        <taxon>Cytophagia</taxon>
        <taxon>Cytophagales</taxon>
        <taxon>Spirosomataceae</taxon>
        <taxon>Dyadobacter</taxon>
    </lineage>
</organism>
<sequence>MISVANLFIVACLGLLMRLKILLPFPWVEQRFVLHAHSHFAFSGWLTQVLMLAIAAVISSAKPGENLPTKYSSLLAFNLVCSYGMLVSFLFQGYGAVSIAFSSLSILVGIVFLYFFQTDTSNQFRDAPWRKWFLAALFFNVLSSLGTFSLAYVMASKMGNAPLKLASIYFFLHFQYNGWFSFASLGLLQQWLHRKRIIQVRNDVFLYLFTICCVLTYFLSINEMLRPLGLQILTILASVIQLATWCWLLRTIWRNTSQITSGQPNVIKLMLLLAAIAATIKFGLQAASSVPVLAHFAFGVRPIIIAYLHLVLLAMITLFVLAWLSMTQILPQNKLAAAGLYIFVAGIFLNESFLLFQGFNTVFQIAFAGASVLLAGAALLMACGIGIALWGYLRREPSFPACDH</sequence>
<keyword evidence="3" id="KW-1185">Reference proteome</keyword>
<accession>A0A916JBQ0</accession>
<name>A0A916JBQ0_9BACT</name>